<keyword evidence="1" id="KW-0732">Signal</keyword>
<dbReference type="EMBL" id="BPLR01000866">
    <property type="protein sequence ID" value="GIY97993.1"/>
    <property type="molecule type" value="Genomic_DNA"/>
</dbReference>
<feature type="signal peptide" evidence="1">
    <location>
        <begin position="1"/>
        <end position="34"/>
    </location>
</feature>
<evidence type="ECO:0000256" key="1">
    <source>
        <dbReference type="SAM" id="SignalP"/>
    </source>
</evidence>
<comment type="caution">
    <text evidence="2">The sequence shown here is derived from an EMBL/GenBank/DDBJ whole genome shotgun (WGS) entry which is preliminary data.</text>
</comment>
<evidence type="ECO:0000313" key="2">
    <source>
        <dbReference type="EMBL" id="GIY97993.1"/>
    </source>
</evidence>
<dbReference type="AlphaFoldDB" id="A0AAV4XTR7"/>
<proteinExistence type="predicted"/>
<organism evidence="2 3">
    <name type="scientific">Caerostris extrusa</name>
    <name type="common">Bark spider</name>
    <name type="synonym">Caerostris bankana</name>
    <dbReference type="NCBI Taxonomy" id="172846"/>
    <lineage>
        <taxon>Eukaryota</taxon>
        <taxon>Metazoa</taxon>
        <taxon>Ecdysozoa</taxon>
        <taxon>Arthropoda</taxon>
        <taxon>Chelicerata</taxon>
        <taxon>Arachnida</taxon>
        <taxon>Araneae</taxon>
        <taxon>Araneomorphae</taxon>
        <taxon>Entelegynae</taxon>
        <taxon>Araneoidea</taxon>
        <taxon>Araneidae</taxon>
        <taxon>Caerostris</taxon>
    </lineage>
</organism>
<feature type="chain" id="PRO_5043394312" evidence="1">
    <location>
        <begin position="35"/>
        <end position="76"/>
    </location>
</feature>
<keyword evidence="3" id="KW-1185">Reference proteome</keyword>
<name>A0AAV4XTR7_CAEEX</name>
<gene>
    <name evidence="2" type="ORF">CEXT_157881</name>
</gene>
<sequence>MPGKFWDFEFGKRPGVSPAALLIVIRLLQLRLQAEAIGREGRQPERAAFSTAAYHLSIKNTSRGTENCLKRCKCHT</sequence>
<protein>
    <submittedName>
        <fullName evidence="2">Uncharacterized protein</fullName>
    </submittedName>
</protein>
<dbReference type="Proteomes" id="UP001054945">
    <property type="component" value="Unassembled WGS sequence"/>
</dbReference>
<reference evidence="2 3" key="1">
    <citation type="submission" date="2021-06" db="EMBL/GenBank/DDBJ databases">
        <title>Caerostris extrusa draft genome.</title>
        <authorList>
            <person name="Kono N."/>
            <person name="Arakawa K."/>
        </authorList>
    </citation>
    <scope>NUCLEOTIDE SEQUENCE [LARGE SCALE GENOMIC DNA]</scope>
</reference>
<evidence type="ECO:0000313" key="3">
    <source>
        <dbReference type="Proteomes" id="UP001054945"/>
    </source>
</evidence>
<accession>A0AAV4XTR7</accession>